<dbReference type="Proteomes" id="UP000015100">
    <property type="component" value="Unassembled WGS sequence"/>
</dbReference>
<dbReference type="EMBL" id="AQGS01000013">
    <property type="protein sequence ID" value="EPS45554.1"/>
    <property type="molecule type" value="Genomic_DNA"/>
</dbReference>
<feature type="compositionally biased region" description="Basic and acidic residues" evidence="1">
    <location>
        <begin position="261"/>
        <end position="272"/>
    </location>
</feature>
<feature type="compositionally biased region" description="Acidic residues" evidence="1">
    <location>
        <begin position="177"/>
        <end position="188"/>
    </location>
</feature>
<reference evidence="3" key="2">
    <citation type="submission" date="2013-04" db="EMBL/GenBank/DDBJ databases">
        <title>Genomic mechanisms accounting for the adaptation to parasitism in nematode-trapping fungi.</title>
        <authorList>
            <person name="Ahren D.G."/>
        </authorList>
    </citation>
    <scope>NUCLEOTIDE SEQUENCE [LARGE SCALE GENOMIC DNA]</scope>
    <source>
        <strain evidence="3">CBS 200.50</strain>
    </source>
</reference>
<protein>
    <recommendedName>
        <fullName evidence="4">Aminoglycoside phosphotransferase domain-containing protein</fullName>
    </recommendedName>
</protein>
<feature type="compositionally biased region" description="Basic and acidic residues" evidence="1">
    <location>
        <begin position="155"/>
        <end position="170"/>
    </location>
</feature>
<name>S8ARR0_DACHA</name>
<evidence type="ECO:0000313" key="2">
    <source>
        <dbReference type="EMBL" id="EPS45554.1"/>
    </source>
</evidence>
<sequence>MTHKRFERLAFRLHEPGISKSSGVERATVAPMSPIVEIVARTRGIYSPPTRVWKSLPSQDPHTTCIVLTVLRPICAAAATPNSATDNASVKLRPANDQMMTSLQSFINRRATSRTSAVVAPRAESPVKQQFVTNSSHIPLASTRVPSRNTNHSRAPPEIRDDSDDFKDSEILSLENQDGDGYDDGEDGLSERDENGEFLHDFNREEIGGRYLVSNIHDGNVANGHSYANGNANGRTEVFRWQNNVVPPGHVEDIQSDEESDGRVTPKFRIADEPPAPTERTRTPPARHDTDLASEQLQQEQFYTSLEFETPVDGLGPSATDGTEDARQQVIAGKGEQSWEEIDREYAQQTRETVPPVRFSVGGLFEVIKEMGVPLRGSERLTLYDTLSHYKLFSINSPPLPYQVLIPLAATNPSEPTKMLSEIATISFIRRACPTVPTPEIAYHNLDPSNAAKVPFLVIRALKGRPVRSLDGGVDAALKDRKRCAALLDSLARVQSQIMKAGKVSSLNIDRIGNIFFKSDAKRPKQNFIIGSFLAAEDDFGDNDPESSAPITDLPDLCLQVFQTAETSSLMMSAGNGKHKEIRTVKRRLAGLLGLLPAVPEQYAGLTLFHNSLGVGSVLVDPSTFAVTCILNFRDVYTVPIALTPVYPAELRPQNSEWTMWIGEAEGRAGVDKYWGLRSIYETRMAKYDARFAGDLWDDEELGSWLRIWEVVNGGVEQWIKKRGWIEGQLEQLRKL</sequence>
<reference evidence="2 3" key="1">
    <citation type="journal article" date="2013" name="PLoS Genet.">
        <title>Genomic mechanisms accounting for the adaptation to parasitism in nematode-trapping fungi.</title>
        <authorList>
            <person name="Meerupati T."/>
            <person name="Andersson K.M."/>
            <person name="Friman E."/>
            <person name="Kumar D."/>
            <person name="Tunlid A."/>
            <person name="Ahren D."/>
        </authorList>
    </citation>
    <scope>NUCLEOTIDE SEQUENCE [LARGE SCALE GENOMIC DNA]</scope>
    <source>
        <strain evidence="2 3">CBS 200.50</strain>
    </source>
</reference>
<feature type="compositionally biased region" description="Polar residues" evidence="1">
    <location>
        <begin position="144"/>
        <end position="153"/>
    </location>
</feature>
<dbReference type="AlphaFoldDB" id="S8ARR0"/>
<evidence type="ECO:0000313" key="3">
    <source>
        <dbReference type="Proteomes" id="UP000015100"/>
    </source>
</evidence>
<feature type="region of interest" description="Disordered" evidence="1">
    <location>
        <begin position="133"/>
        <end position="193"/>
    </location>
</feature>
<dbReference type="OMA" id="YETRMAK"/>
<keyword evidence="3" id="KW-1185">Reference proteome</keyword>
<accession>S8ARR0</accession>
<dbReference type="HOGENOM" id="CLU_376830_0_0_1"/>
<evidence type="ECO:0008006" key="4">
    <source>
        <dbReference type="Google" id="ProtNLM"/>
    </source>
</evidence>
<organism evidence="2 3">
    <name type="scientific">Dactylellina haptotyla (strain CBS 200.50)</name>
    <name type="common">Nematode-trapping fungus</name>
    <name type="synonym">Monacrosporium haptotylum</name>
    <dbReference type="NCBI Taxonomy" id="1284197"/>
    <lineage>
        <taxon>Eukaryota</taxon>
        <taxon>Fungi</taxon>
        <taxon>Dikarya</taxon>
        <taxon>Ascomycota</taxon>
        <taxon>Pezizomycotina</taxon>
        <taxon>Orbiliomycetes</taxon>
        <taxon>Orbiliales</taxon>
        <taxon>Orbiliaceae</taxon>
        <taxon>Dactylellina</taxon>
    </lineage>
</organism>
<comment type="caution">
    <text evidence="2">The sequence shown here is derived from an EMBL/GenBank/DDBJ whole genome shotgun (WGS) entry which is preliminary data.</text>
</comment>
<proteinExistence type="predicted"/>
<gene>
    <name evidence="2" type="ORF">H072_453</name>
</gene>
<dbReference type="STRING" id="1284197.S8ARR0"/>
<dbReference type="OrthoDB" id="10003767at2759"/>
<evidence type="ECO:0000256" key="1">
    <source>
        <dbReference type="SAM" id="MobiDB-lite"/>
    </source>
</evidence>
<feature type="region of interest" description="Disordered" evidence="1">
    <location>
        <begin position="247"/>
        <end position="287"/>
    </location>
</feature>